<protein>
    <recommendedName>
        <fullName evidence="5">MYND-type domain-containing protein</fullName>
    </recommendedName>
</protein>
<evidence type="ECO:0000256" key="2">
    <source>
        <dbReference type="ARBA" id="ARBA00022771"/>
    </source>
</evidence>
<evidence type="ECO:0000313" key="7">
    <source>
        <dbReference type="EMBL" id="CAE0460550.1"/>
    </source>
</evidence>
<evidence type="ECO:0000313" key="6">
    <source>
        <dbReference type="EMBL" id="CAE0460549.1"/>
    </source>
</evidence>
<dbReference type="AlphaFoldDB" id="A0A6S8TMT2"/>
<dbReference type="PROSITE" id="PS50865">
    <property type="entry name" value="ZF_MYND_2"/>
    <property type="match status" value="1"/>
</dbReference>
<gene>
    <name evidence="6" type="ORF">CDEB00056_LOCUS5390</name>
    <name evidence="7" type="ORF">CDEB00056_LOCUS5391</name>
</gene>
<dbReference type="SUPFAM" id="SSF48452">
    <property type="entry name" value="TPR-like"/>
    <property type="match status" value="1"/>
</dbReference>
<keyword evidence="2 4" id="KW-0863">Zinc-finger</keyword>
<evidence type="ECO:0000259" key="5">
    <source>
        <dbReference type="PROSITE" id="PS50865"/>
    </source>
</evidence>
<dbReference type="InterPro" id="IPR011990">
    <property type="entry name" value="TPR-like_helical_dom_sf"/>
</dbReference>
<dbReference type="EMBL" id="HBIO01007240">
    <property type="protein sequence ID" value="CAE0460549.1"/>
    <property type="molecule type" value="Transcribed_RNA"/>
</dbReference>
<dbReference type="Pfam" id="PF01753">
    <property type="entry name" value="zf-MYND"/>
    <property type="match status" value="1"/>
</dbReference>
<evidence type="ECO:0000256" key="3">
    <source>
        <dbReference type="ARBA" id="ARBA00022833"/>
    </source>
</evidence>
<dbReference type="Gene3D" id="1.25.40.10">
    <property type="entry name" value="Tetratricopeptide repeat domain"/>
    <property type="match status" value="1"/>
</dbReference>
<organism evidence="7">
    <name type="scientific">Chaetoceros debilis</name>
    <dbReference type="NCBI Taxonomy" id="122233"/>
    <lineage>
        <taxon>Eukaryota</taxon>
        <taxon>Sar</taxon>
        <taxon>Stramenopiles</taxon>
        <taxon>Ochrophyta</taxon>
        <taxon>Bacillariophyta</taxon>
        <taxon>Coscinodiscophyceae</taxon>
        <taxon>Chaetocerotophycidae</taxon>
        <taxon>Chaetocerotales</taxon>
        <taxon>Chaetocerotaceae</taxon>
        <taxon>Chaetoceros</taxon>
    </lineage>
</organism>
<dbReference type="EMBL" id="HBIO01007241">
    <property type="protein sequence ID" value="CAE0460550.1"/>
    <property type="molecule type" value="Transcribed_RNA"/>
</dbReference>
<evidence type="ECO:0000256" key="1">
    <source>
        <dbReference type="ARBA" id="ARBA00022723"/>
    </source>
</evidence>
<accession>A0A6S8TMT2</accession>
<keyword evidence="1" id="KW-0479">Metal-binding</keyword>
<reference evidence="7" key="1">
    <citation type="submission" date="2021-01" db="EMBL/GenBank/DDBJ databases">
        <authorList>
            <person name="Corre E."/>
            <person name="Pelletier E."/>
            <person name="Niang G."/>
            <person name="Scheremetjew M."/>
            <person name="Finn R."/>
            <person name="Kale V."/>
            <person name="Holt S."/>
            <person name="Cochrane G."/>
            <person name="Meng A."/>
            <person name="Brown T."/>
            <person name="Cohen L."/>
        </authorList>
    </citation>
    <scope>NUCLEOTIDE SEQUENCE</scope>
    <source>
        <strain evidence="7">MM31A-1</strain>
    </source>
</reference>
<dbReference type="InterPro" id="IPR002893">
    <property type="entry name" value="Znf_MYND"/>
</dbReference>
<sequence length="304" mass="34448">MVAFEKGTLCTITGLKNRTDLNGLKCTVKTTKSKKGNHERIPVTVFHDGSEINILLKRENLCPYMNTPDILQGLSGLNLDETQLLLATNTVNDVNEIHLKYDSLIERLEEAISHRNHGRFVDAEIILEKVLSAVEDLCGKKSVKVATFLKSFGLLRLQQRRWNEAEDFLLRADELRPADCEENSQGTQTLEYIFSAQVKGRVFKKASDTLTRLKDLKHCVRPGIDTDSSELETELEAAKKSHAQCVVCRRWSILSACARCHLTVYCSRSCQKSHWKIHKRVCQTTSRVSLNENSKLQSSKTPFD</sequence>
<dbReference type="GO" id="GO:0008270">
    <property type="term" value="F:zinc ion binding"/>
    <property type="evidence" value="ECO:0007669"/>
    <property type="project" value="UniProtKB-KW"/>
</dbReference>
<keyword evidence="3" id="KW-0862">Zinc</keyword>
<evidence type="ECO:0000256" key="4">
    <source>
        <dbReference type="PROSITE-ProRule" id="PRU00134"/>
    </source>
</evidence>
<dbReference type="SUPFAM" id="SSF144232">
    <property type="entry name" value="HIT/MYND zinc finger-like"/>
    <property type="match status" value="1"/>
</dbReference>
<feature type="domain" description="MYND-type" evidence="5">
    <location>
        <begin position="245"/>
        <end position="282"/>
    </location>
</feature>
<proteinExistence type="predicted"/>
<dbReference type="Gene3D" id="6.10.140.2220">
    <property type="match status" value="1"/>
</dbReference>
<name>A0A6S8TMT2_9STRA</name>